<evidence type="ECO:0000313" key="1">
    <source>
        <dbReference type="EMBL" id="SVB70691.1"/>
    </source>
</evidence>
<name>A0A382G915_9ZZZZ</name>
<gene>
    <name evidence="1" type="ORF">METZ01_LOCUS223545</name>
</gene>
<reference evidence="1" key="1">
    <citation type="submission" date="2018-05" db="EMBL/GenBank/DDBJ databases">
        <authorList>
            <person name="Lanie J.A."/>
            <person name="Ng W.-L."/>
            <person name="Kazmierczak K.M."/>
            <person name="Andrzejewski T.M."/>
            <person name="Davidsen T.M."/>
            <person name="Wayne K.J."/>
            <person name="Tettelin H."/>
            <person name="Glass J.I."/>
            <person name="Rusch D."/>
            <person name="Podicherti R."/>
            <person name="Tsui H.-C.T."/>
            <person name="Winkler M.E."/>
        </authorList>
    </citation>
    <scope>NUCLEOTIDE SEQUENCE</scope>
</reference>
<sequence length="172" mass="20054">MTMKVKFRHVRHRFPPYPRADTISATANTNDSTTLNAIRRHYGWSDELIKKASKECNLAGEVAIVTEVKPTLLLVPKTNGKEDVTYLIEDLIAAANKIGTRILNFTHYGFSPRKKYPRKELESIIRTMSNHRTKSTIEEICWDVDFRRWKSLDNVWTTHIIWRNSRARALLE</sequence>
<accession>A0A382G915</accession>
<dbReference type="AlphaFoldDB" id="A0A382G915"/>
<dbReference type="EMBL" id="UINC01053766">
    <property type="protein sequence ID" value="SVB70691.1"/>
    <property type="molecule type" value="Genomic_DNA"/>
</dbReference>
<organism evidence="1">
    <name type="scientific">marine metagenome</name>
    <dbReference type="NCBI Taxonomy" id="408172"/>
    <lineage>
        <taxon>unclassified sequences</taxon>
        <taxon>metagenomes</taxon>
        <taxon>ecological metagenomes</taxon>
    </lineage>
</organism>
<protein>
    <submittedName>
        <fullName evidence="1">Uncharacterized protein</fullName>
    </submittedName>
</protein>
<proteinExistence type="predicted"/>